<dbReference type="Proteomes" id="UP000236743">
    <property type="component" value="Unassembled WGS sequence"/>
</dbReference>
<gene>
    <name evidence="9" type="ORF">SAMN04488115_104364</name>
</gene>
<evidence type="ECO:0000313" key="9">
    <source>
        <dbReference type="EMBL" id="SEG33905.1"/>
    </source>
</evidence>
<evidence type="ECO:0000256" key="7">
    <source>
        <dbReference type="RuleBase" id="RU363032"/>
    </source>
</evidence>
<keyword evidence="5 7" id="KW-1133">Transmembrane helix</keyword>
<proteinExistence type="inferred from homology"/>
<feature type="transmembrane region" description="Helical" evidence="7">
    <location>
        <begin position="12"/>
        <end position="30"/>
    </location>
</feature>
<name>A0A1H5ZDU9_9HYPH</name>
<comment type="similarity">
    <text evidence="7">Belongs to the binding-protein-dependent transport system permease family.</text>
</comment>
<comment type="subcellular location">
    <subcellularLocation>
        <location evidence="1 7">Cell membrane</location>
        <topology evidence="1 7">Multi-pass membrane protein</topology>
    </subcellularLocation>
</comment>
<feature type="domain" description="ABC transmembrane type-1" evidence="8">
    <location>
        <begin position="95"/>
        <end position="304"/>
    </location>
</feature>
<feature type="transmembrane region" description="Helical" evidence="7">
    <location>
        <begin position="239"/>
        <end position="261"/>
    </location>
</feature>
<feature type="transmembrane region" description="Helical" evidence="7">
    <location>
        <begin position="132"/>
        <end position="157"/>
    </location>
</feature>
<evidence type="ECO:0000256" key="6">
    <source>
        <dbReference type="ARBA" id="ARBA00023136"/>
    </source>
</evidence>
<keyword evidence="3" id="KW-1003">Cell membrane</keyword>
<dbReference type="Pfam" id="PF19300">
    <property type="entry name" value="BPD_transp_1_N"/>
    <property type="match status" value="1"/>
</dbReference>
<dbReference type="InterPro" id="IPR035906">
    <property type="entry name" value="MetI-like_sf"/>
</dbReference>
<dbReference type="SUPFAM" id="SSF161098">
    <property type="entry name" value="MetI-like"/>
    <property type="match status" value="1"/>
</dbReference>
<keyword evidence="2 7" id="KW-0813">Transport</keyword>
<reference evidence="9 10" key="1">
    <citation type="submission" date="2016-10" db="EMBL/GenBank/DDBJ databases">
        <authorList>
            <person name="de Groot N.N."/>
        </authorList>
    </citation>
    <scope>NUCLEOTIDE SEQUENCE [LARGE SCALE GENOMIC DNA]</scope>
    <source>
        <strain evidence="9 10">DSM 26656</strain>
    </source>
</reference>
<dbReference type="PANTHER" id="PTHR43163:SF3">
    <property type="entry name" value="PEPTIDE ABC TRANSPORTER PERMEASE PROTEIN"/>
    <property type="match status" value="1"/>
</dbReference>
<evidence type="ECO:0000259" key="8">
    <source>
        <dbReference type="PROSITE" id="PS50928"/>
    </source>
</evidence>
<dbReference type="InterPro" id="IPR045621">
    <property type="entry name" value="BPD_transp_1_N"/>
</dbReference>
<dbReference type="PANTHER" id="PTHR43163">
    <property type="entry name" value="DIPEPTIDE TRANSPORT SYSTEM PERMEASE PROTEIN DPPB-RELATED"/>
    <property type="match status" value="1"/>
</dbReference>
<organism evidence="9 10">
    <name type="scientific">Bosea lathyri</name>
    <dbReference type="NCBI Taxonomy" id="1036778"/>
    <lineage>
        <taxon>Bacteria</taxon>
        <taxon>Pseudomonadati</taxon>
        <taxon>Pseudomonadota</taxon>
        <taxon>Alphaproteobacteria</taxon>
        <taxon>Hyphomicrobiales</taxon>
        <taxon>Boseaceae</taxon>
        <taxon>Bosea</taxon>
    </lineage>
</organism>
<dbReference type="PROSITE" id="PS50928">
    <property type="entry name" value="ABC_TM1"/>
    <property type="match status" value="1"/>
</dbReference>
<evidence type="ECO:0000256" key="2">
    <source>
        <dbReference type="ARBA" id="ARBA00022448"/>
    </source>
</evidence>
<keyword evidence="6 7" id="KW-0472">Membrane</keyword>
<evidence type="ECO:0000313" key="10">
    <source>
        <dbReference type="Proteomes" id="UP000236743"/>
    </source>
</evidence>
<dbReference type="Gene3D" id="1.10.3720.10">
    <property type="entry name" value="MetI-like"/>
    <property type="match status" value="1"/>
</dbReference>
<dbReference type="RefSeq" id="WP_103872785.1">
    <property type="nucleotide sequence ID" value="NZ_FNUY01000004.1"/>
</dbReference>
<protein>
    <submittedName>
        <fullName evidence="9">Peptide/nickel transport system permease protein</fullName>
    </submittedName>
</protein>
<feature type="transmembrane region" description="Helical" evidence="7">
    <location>
        <begin position="177"/>
        <end position="200"/>
    </location>
</feature>
<keyword evidence="10" id="KW-1185">Reference proteome</keyword>
<evidence type="ECO:0000256" key="5">
    <source>
        <dbReference type="ARBA" id="ARBA00022989"/>
    </source>
</evidence>
<accession>A0A1H5ZDU9</accession>
<evidence type="ECO:0000256" key="4">
    <source>
        <dbReference type="ARBA" id="ARBA00022692"/>
    </source>
</evidence>
<feature type="transmembrane region" description="Helical" evidence="7">
    <location>
        <begin position="95"/>
        <end position="120"/>
    </location>
</feature>
<dbReference type="CDD" id="cd06261">
    <property type="entry name" value="TM_PBP2"/>
    <property type="match status" value="1"/>
</dbReference>
<dbReference type="AlphaFoldDB" id="A0A1H5ZDU9"/>
<feature type="transmembrane region" description="Helical" evidence="7">
    <location>
        <begin position="281"/>
        <end position="300"/>
    </location>
</feature>
<evidence type="ECO:0000256" key="3">
    <source>
        <dbReference type="ARBA" id="ARBA00022475"/>
    </source>
</evidence>
<dbReference type="GO" id="GO:0005886">
    <property type="term" value="C:plasma membrane"/>
    <property type="evidence" value="ECO:0007669"/>
    <property type="project" value="UniProtKB-SubCell"/>
</dbReference>
<dbReference type="OrthoDB" id="9805855at2"/>
<dbReference type="Pfam" id="PF00528">
    <property type="entry name" value="BPD_transp_1"/>
    <property type="match status" value="1"/>
</dbReference>
<dbReference type="GO" id="GO:0055085">
    <property type="term" value="P:transmembrane transport"/>
    <property type="evidence" value="ECO:0007669"/>
    <property type="project" value="InterPro"/>
</dbReference>
<sequence length="314" mass="34216">MLRFALTRVAMALPTLLIVAVSVFVLIRLIPGDPAQLMLGDLATPASLADLRAKLGLDQSLPTQFLIWIGKVLQGDFGQSINSQQAVLPLILSRFWVSAQIVLTAVLLASLVAVPAGVIAAWRQDSTLDLGLVATATLLLSIPTFWLGLLLLLFFGLKLEWLPVVGYVSIGDDPWAGVLYLVMPILTLFLHEIGVILRMARASTLEVMRLDYITHARAKGLSEMAVLWRHAFKNAFGPTWTLIGLVLGNLLGGIAVVETVFTIPGLGRLLVDAIFARDYPVIQGCMLFVAFTYVLVNLVIDLCYPIFDPRVTAE</sequence>
<keyword evidence="4 7" id="KW-0812">Transmembrane</keyword>
<dbReference type="EMBL" id="FNUY01000004">
    <property type="protein sequence ID" value="SEG33905.1"/>
    <property type="molecule type" value="Genomic_DNA"/>
</dbReference>
<evidence type="ECO:0000256" key="1">
    <source>
        <dbReference type="ARBA" id="ARBA00004651"/>
    </source>
</evidence>
<dbReference type="InterPro" id="IPR000515">
    <property type="entry name" value="MetI-like"/>
</dbReference>